<reference evidence="2 3" key="1">
    <citation type="submission" date="2023-11" db="EMBL/GenBank/DDBJ databases">
        <title>Dfirmibasis_genome.</title>
        <authorList>
            <person name="Edelbroek B."/>
            <person name="Kjellin J."/>
            <person name="Jerlstrom-Hultqvist J."/>
            <person name="Soderbom F."/>
        </authorList>
    </citation>
    <scope>NUCLEOTIDE SEQUENCE [LARGE SCALE GENOMIC DNA]</scope>
    <source>
        <strain evidence="2 3">TNS-C-14</strain>
    </source>
</reference>
<evidence type="ECO:0000256" key="1">
    <source>
        <dbReference type="SAM" id="MobiDB-lite"/>
    </source>
</evidence>
<sequence>MNIDDIYADIIIENDQENDDQQSNYNNIKDESLNTENSSLTLKDDSHQILLNKIKELEGINQSNIVEISKLNKKLLSKDDEIEILSKQNEQTKKVNEILSKNISCLFKTSLLEIQRKEKEINGLRDELANNKKQQSSNPTNNRHPNYEIPKK</sequence>
<keyword evidence="3" id="KW-1185">Reference proteome</keyword>
<proteinExistence type="predicted"/>
<evidence type="ECO:0000313" key="3">
    <source>
        <dbReference type="Proteomes" id="UP001344447"/>
    </source>
</evidence>
<gene>
    <name evidence="2" type="ORF">RB653_001903</name>
</gene>
<feature type="compositionally biased region" description="Polar residues" evidence="1">
    <location>
        <begin position="131"/>
        <end position="144"/>
    </location>
</feature>
<dbReference type="EMBL" id="JAVFKY010000004">
    <property type="protein sequence ID" value="KAK5576966.1"/>
    <property type="molecule type" value="Genomic_DNA"/>
</dbReference>
<evidence type="ECO:0000313" key="2">
    <source>
        <dbReference type="EMBL" id="KAK5576966.1"/>
    </source>
</evidence>
<dbReference type="AlphaFoldDB" id="A0AAN7YS64"/>
<dbReference type="Proteomes" id="UP001344447">
    <property type="component" value="Unassembled WGS sequence"/>
</dbReference>
<accession>A0AAN7YS64</accession>
<feature type="region of interest" description="Disordered" evidence="1">
    <location>
        <begin position="127"/>
        <end position="152"/>
    </location>
</feature>
<organism evidence="2 3">
    <name type="scientific">Dictyostelium firmibasis</name>
    <dbReference type="NCBI Taxonomy" id="79012"/>
    <lineage>
        <taxon>Eukaryota</taxon>
        <taxon>Amoebozoa</taxon>
        <taxon>Evosea</taxon>
        <taxon>Eumycetozoa</taxon>
        <taxon>Dictyostelia</taxon>
        <taxon>Dictyosteliales</taxon>
        <taxon>Dictyosteliaceae</taxon>
        <taxon>Dictyostelium</taxon>
    </lineage>
</organism>
<comment type="caution">
    <text evidence="2">The sequence shown here is derived from an EMBL/GenBank/DDBJ whole genome shotgun (WGS) entry which is preliminary data.</text>
</comment>
<protein>
    <submittedName>
        <fullName evidence="2">Uncharacterized protein</fullName>
    </submittedName>
</protein>
<name>A0AAN7YS64_9MYCE</name>